<reference evidence="1 2" key="1">
    <citation type="submission" date="2024-01" db="EMBL/GenBank/DDBJ databases">
        <title>A draft genome for the cacao thread blight pathogen Marasmiellus scandens.</title>
        <authorList>
            <person name="Baruah I.K."/>
            <person name="Leung J."/>
            <person name="Bukari Y."/>
            <person name="Amoako-Attah I."/>
            <person name="Meinhardt L.W."/>
            <person name="Bailey B.A."/>
            <person name="Cohen S.P."/>
        </authorList>
    </citation>
    <scope>NUCLEOTIDE SEQUENCE [LARGE SCALE GENOMIC DNA]</scope>
    <source>
        <strain evidence="1 2">GH-19</strain>
    </source>
</reference>
<gene>
    <name evidence="1" type="ORF">VKT23_002813</name>
</gene>
<sequence>MATSDKEPLPPTVSELLADASNIRARYPNHLARQWRRSLIQPSLLSRFLGTATSSDTASASFYRIYQFFVLHDNIKFRNELEYFCCSHPDWPIYSLPDPADTDPLRYAILAVLTRLMCDSFNRRIGLGLPRDAPAIIEDFEELEARPKVYEEPPEWAERVRALPEKVFIPNAEGKRLDENHEDVSEEFKTMNIIVQTPHIHFV</sequence>
<protein>
    <submittedName>
        <fullName evidence="1">Uncharacterized protein</fullName>
    </submittedName>
</protein>
<evidence type="ECO:0000313" key="1">
    <source>
        <dbReference type="EMBL" id="KAK7468299.1"/>
    </source>
</evidence>
<name>A0ABR1JV83_9AGAR</name>
<evidence type="ECO:0000313" key="2">
    <source>
        <dbReference type="Proteomes" id="UP001498398"/>
    </source>
</evidence>
<proteinExistence type="predicted"/>
<organism evidence="1 2">
    <name type="scientific">Marasmiellus scandens</name>
    <dbReference type="NCBI Taxonomy" id="2682957"/>
    <lineage>
        <taxon>Eukaryota</taxon>
        <taxon>Fungi</taxon>
        <taxon>Dikarya</taxon>
        <taxon>Basidiomycota</taxon>
        <taxon>Agaricomycotina</taxon>
        <taxon>Agaricomycetes</taxon>
        <taxon>Agaricomycetidae</taxon>
        <taxon>Agaricales</taxon>
        <taxon>Marasmiineae</taxon>
        <taxon>Omphalotaceae</taxon>
        <taxon>Marasmiellus</taxon>
    </lineage>
</organism>
<accession>A0ABR1JV83</accession>
<dbReference type="Proteomes" id="UP001498398">
    <property type="component" value="Unassembled WGS sequence"/>
</dbReference>
<keyword evidence="2" id="KW-1185">Reference proteome</keyword>
<comment type="caution">
    <text evidence="1">The sequence shown here is derived from an EMBL/GenBank/DDBJ whole genome shotgun (WGS) entry which is preliminary data.</text>
</comment>
<dbReference type="EMBL" id="JBANRG010000003">
    <property type="protein sequence ID" value="KAK7468299.1"/>
    <property type="molecule type" value="Genomic_DNA"/>
</dbReference>